<organism evidence="2 3">
    <name type="scientific">Paenibacillus solisilvae</name>
    <dbReference type="NCBI Taxonomy" id="2486751"/>
    <lineage>
        <taxon>Bacteria</taxon>
        <taxon>Bacillati</taxon>
        <taxon>Bacillota</taxon>
        <taxon>Bacilli</taxon>
        <taxon>Bacillales</taxon>
        <taxon>Paenibacillaceae</taxon>
        <taxon>Paenibacillus</taxon>
    </lineage>
</organism>
<dbReference type="EMBL" id="JBHSOW010000018">
    <property type="protein sequence ID" value="MFC5648633.1"/>
    <property type="molecule type" value="Genomic_DNA"/>
</dbReference>
<dbReference type="Gene3D" id="3.90.1150.200">
    <property type="match status" value="1"/>
</dbReference>
<dbReference type="Proteomes" id="UP001596047">
    <property type="component" value="Unassembled WGS sequence"/>
</dbReference>
<evidence type="ECO:0000313" key="3">
    <source>
        <dbReference type="Proteomes" id="UP001596047"/>
    </source>
</evidence>
<dbReference type="InterPro" id="IPR014922">
    <property type="entry name" value="YdhG-like"/>
</dbReference>
<evidence type="ECO:0000313" key="2">
    <source>
        <dbReference type="EMBL" id="MFC5648633.1"/>
    </source>
</evidence>
<feature type="domain" description="YdhG-like" evidence="1">
    <location>
        <begin position="23"/>
        <end position="113"/>
    </location>
</feature>
<dbReference type="Pfam" id="PF08818">
    <property type="entry name" value="DUF1801"/>
    <property type="match status" value="1"/>
</dbReference>
<evidence type="ECO:0000259" key="1">
    <source>
        <dbReference type="Pfam" id="PF08818"/>
    </source>
</evidence>
<gene>
    <name evidence="2" type="ORF">ACFPYJ_05740</name>
</gene>
<dbReference type="SUPFAM" id="SSF159888">
    <property type="entry name" value="YdhG-like"/>
    <property type="match status" value="1"/>
</dbReference>
<proteinExistence type="predicted"/>
<comment type="caution">
    <text evidence="2">The sequence shown here is derived from an EMBL/GenBank/DDBJ whole genome shotgun (WGS) entry which is preliminary data.</text>
</comment>
<dbReference type="RefSeq" id="WP_379187098.1">
    <property type="nucleotide sequence ID" value="NZ_JBHSOW010000018.1"/>
</dbReference>
<name>A0ABW0VTQ7_9BACL</name>
<accession>A0ABW0VTQ7</accession>
<sequence>MEKNKMTSDSINEYISKFPPEVQELLEKVRQVIKESAPEAQEKISYQMPTFALHGNLVHFAAYKNHIGFYPAPSGIQAFKHELSNYKGAKGSIQFPLDQPLPYELISEIVKFRAAENIERAASKIKKKN</sequence>
<keyword evidence="3" id="KW-1185">Reference proteome</keyword>
<reference evidence="3" key="1">
    <citation type="journal article" date="2019" name="Int. J. Syst. Evol. Microbiol.">
        <title>The Global Catalogue of Microorganisms (GCM) 10K type strain sequencing project: providing services to taxonomists for standard genome sequencing and annotation.</title>
        <authorList>
            <consortium name="The Broad Institute Genomics Platform"/>
            <consortium name="The Broad Institute Genome Sequencing Center for Infectious Disease"/>
            <person name="Wu L."/>
            <person name="Ma J."/>
        </authorList>
    </citation>
    <scope>NUCLEOTIDE SEQUENCE [LARGE SCALE GENOMIC DNA]</scope>
    <source>
        <strain evidence="3">CGMCC 1.3240</strain>
    </source>
</reference>
<protein>
    <submittedName>
        <fullName evidence="2">Iron chaperone</fullName>
    </submittedName>
</protein>